<protein>
    <submittedName>
        <fullName evidence="2">Uncharacterized protein</fullName>
    </submittedName>
</protein>
<gene>
    <name evidence="2" type="ORF">DES53_112123</name>
</gene>
<evidence type="ECO:0000313" key="2">
    <source>
        <dbReference type="EMBL" id="RBP38125.1"/>
    </source>
</evidence>
<feature type="transmembrane region" description="Helical" evidence="1">
    <location>
        <begin position="86"/>
        <end position="107"/>
    </location>
</feature>
<dbReference type="RefSeq" id="WP_113961248.1">
    <property type="nucleotide sequence ID" value="NZ_QNRR01000012.1"/>
</dbReference>
<feature type="transmembrane region" description="Helical" evidence="1">
    <location>
        <begin position="375"/>
        <end position="394"/>
    </location>
</feature>
<organism evidence="2 3">
    <name type="scientific">Roseimicrobium gellanilyticum</name>
    <dbReference type="NCBI Taxonomy" id="748857"/>
    <lineage>
        <taxon>Bacteria</taxon>
        <taxon>Pseudomonadati</taxon>
        <taxon>Verrucomicrobiota</taxon>
        <taxon>Verrucomicrobiia</taxon>
        <taxon>Verrucomicrobiales</taxon>
        <taxon>Verrucomicrobiaceae</taxon>
        <taxon>Roseimicrobium</taxon>
    </lineage>
</organism>
<keyword evidence="3" id="KW-1185">Reference proteome</keyword>
<name>A0A366H7V2_9BACT</name>
<comment type="caution">
    <text evidence="2">The sequence shown here is derived from an EMBL/GenBank/DDBJ whole genome shotgun (WGS) entry which is preliminary data.</text>
</comment>
<accession>A0A366H7V2</accession>
<keyword evidence="1" id="KW-0812">Transmembrane</keyword>
<proteinExistence type="predicted"/>
<feature type="transmembrane region" description="Helical" evidence="1">
    <location>
        <begin position="406"/>
        <end position="424"/>
    </location>
</feature>
<feature type="transmembrane region" description="Helical" evidence="1">
    <location>
        <begin position="331"/>
        <end position="355"/>
    </location>
</feature>
<keyword evidence="1" id="KW-1133">Transmembrane helix</keyword>
<sequence>MAIFCYVVAATLAVLYGWSFLLTPNSGQNKEIWIESRESMERSRHIASVRGDQKLAAFYADQVAQIDVQLAKMQRNKSWSKLGNYAWRWAVLPVVWGFVFLGMRISARSATSALKKDPRSPVLYLRSFSHDSKRLIHNELPAFVTEETEAVGMFSKLGVVLAIGQPGEHLPPLGAVRLYVSNAQWEAVVRRIASEAKLLVVRAGTSPGVLWEMRHIKATVPPEKFLLYIPTGMTGRVPEDIRLENNNALSVELPNKLKGRKFVAFDPDWRPKPVNPSPQEPCSFETKGTSDEREVIERLFSKESTKVSQELQHLIAGLDASLEARPFELKAYAVVLAAVAVAAAYFFPSPIGAFVAKWTGLEILADHLTDRLHRVVEAISWGTIFVLSTFGMYYLDPSRREVPSQLLAFLAGGFIFVTGIRALAEL</sequence>
<reference evidence="2 3" key="1">
    <citation type="submission" date="2018-06" db="EMBL/GenBank/DDBJ databases">
        <title>Genomic Encyclopedia of Type Strains, Phase IV (KMG-IV): sequencing the most valuable type-strain genomes for metagenomic binning, comparative biology and taxonomic classification.</title>
        <authorList>
            <person name="Goeker M."/>
        </authorList>
    </citation>
    <scope>NUCLEOTIDE SEQUENCE [LARGE SCALE GENOMIC DNA]</scope>
    <source>
        <strain evidence="2 3">DSM 25532</strain>
    </source>
</reference>
<keyword evidence="1" id="KW-0472">Membrane</keyword>
<dbReference type="AlphaFoldDB" id="A0A366H7V2"/>
<evidence type="ECO:0000256" key="1">
    <source>
        <dbReference type="SAM" id="Phobius"/>
    </source>
</evidence>
<dbReference type="EMBL" id="QNRR01000012">
    <property type="protein sequence ID" value="RBP38125.1"/>
    <property type="molecule type" value="Genomic_DNA"/>
</dbReference>
<dbReference type="Proteomes" id="UP000253426">
    <property type="component" value="Unassembled WGS sequence"/>
</dbReference>
<dbReference type="OrthoDB" id="7107981at2"/>
<evidence type="ECO:0000313" key="3">
    <source>
        <dbReference type="Proteomes" id="UP000253426"/>
    </source>
</evidence>